<dbReference type="Gene3D" id="1.10.510.10">
    <property type="entry name" value="Transferase(Phosphotransferase) domain 1"/>
    <property type="match status" value="1"/>
</dbReference>
<dbReference type="Proteomes" id="UP000094389">
    <property type="component" value="Unassembled WGS sequence"/>
</dbReference>
<evidence type="ECO:0000256" key="10">
    <source>
        <dbReference type="PROSITE-ProRule" id="PRU10141"/>
    </source>
</evidence>
<keyword evidence="3" id="KW-0723">Serine/threonine-protein kinase</keyword>
<dbReference type="EMBL" id="KV453940">
    <property type="protein sequence ID" value="ODV71498.1"/>
    <property type="molecule type" value="Genomic_DNA"/>
</dbReference>
<dbReference type="InterPro" id="IPR001245">
    <property type="entry name" value="Ser-Thr/Tyr_kinase_cat_dom"/>
</dbReference>
<dbReference type="InterPro" id="IPR000719">
    <property type="entry name" value="Prot_kinase_dom"/>
</dbReference>
<protein>
    <recommendedName>
        <fullName evidence="2">non-specific serine/threonine protein kinase</fullName>
        <ecNumber evidence="2">2.7.11.1</ecNumber>
    </recommendedName>
</protein>
<evidence type="ECO:0000313" key="13">
    <source>
        <dbReference type="Proteomes" id="UP000094389"/>
    </source>
</evidence>
<proteinExistence type="inferred from homology"/>
<dbReference type="PRINTS" id="PR00109">
    <property type="entry name" value="TYRKINASE"/>
</dbReference>
<reference evidence="12 13" key="1">
    <citation type="journal article" date="2016" name="Proc. Natl. Acad. Sci. U.S.A.">
        <title>Comparative genomics of biotechnologically important yeasts.</title>
        <authorList>
            <person name="Riley R."/>
            <person name="Haridas S."/>
            <person name="Wolfe K.H."/>
            <person name="Lopes M.R."/>
            <person name="Hittinger C.T."/>
            <person name="Goeker M."/>
            <person name="Salamov A.A."/>
            <person name="Wisecaver J.H."/>
            <person name="Long T.M."/>
            <person name="Calvey C.H."/>
            <person name="Aerts A.L."/>
            <person name="Barry K.W."/>
            <person name="Choi C."/>
            <person name="Clum A."/>
            <person name="Coughlan A.Y."/>
            <person name="Deshpande S."/>
            <person name="Douglass A.P."/>
            <person name="Hanson S.J."/>
            <person name="Klenk H.-P."/>
            <person name="LaButti K.M."/>
            <person name="Lapidus A."/>
            <person name="Lindquist E.A."/>
            <person name="Lipzen A.M."/>
            <person name="Meier-Kolthoff J.P."/>
            <person name="Ohm R.A."/>
            <person name="Otillar R.P."/>
            <person name="Pangilinan J.L."/>
            <person name="Peng Y."/>
            <person name="Rokas A."/>
            <person name="Rosa C.A."/>
            <person name="Scheuner C."/>
            <person name="Sibirny A.A."/>
            <person name="Slot J.C."/>
            <person name="Stielow J.B."/>
            <person name="Sun H."/>
            <person name="Kurtzman C.P."/>
            <person name="Blackwell M."/>
            <person name="Grigoriev I.V."/>
            <person name="Jeffries T.W."/>
        </authorList>
    </citation>
    <scope>NUCLEOTIDE SEQUENCE [LARGE SCALE GENOMIC DNA]</scope>
    <source>
        <strain evidence="13">ATCC 18201 / CBS 1600 / BCRC 20928 / JCM 3617 / NBRC 0987 / NRRL Y-1542</strain>
    </source>
</reference>
<dbReference type="GO" id="GO:0004674">
    <property type="term" value="F:protein serine/threonine kinase activity"/>
    <property type="evidence" value="ECO:0007669"/>
    <property type="project" value="UniProtKB-KW"/>
</dbReference>
<dbReference type="GeneID" id="30987390"/>
<keyword evidence="6 12" id="KW-0418">Kinase</keyword>
<sequence length="282" mass="32178">MRYLSANQFEVYEQIGKGGFGVVYRGLDRVTKTPVAIKQVDLESTDSFQDLQKEINILSQCHLKQITKYHGCFVKGYKLWIIMEYMDGGSCSDLLRPGPFKEKYIAILLRELLEALAYLHEKDRIHRDVKAANILLNSQGDVKIADFGVSTQLSSNLSRRRTFVGSPYWMSPEVILEEDYNCKADIWSLGITAIELATGKPPLSNIPPMKVLFQIPKHDPPRLEGDDWSPEFKQFVAACLQRNPNKRPSAKRLLKLSKFIQSAGKSSSLKDLIKRQQIWDLE</sequence>
<gene>
    <name evidence="12" type="ORF">CYBJADRAFT_131484</name>
</gene>
<dbReference type="EC" id="2.7.11.1" evidence="2"/>
<dbReference type="PROSITE" id="PS50011">
    <property type="entry name" value="PROTEIN_KINASE_DOM"/>
    <property type="match status" value="1"/>
</dbReference>
<comment type="catalytic activity">
    <reaction evidence="8">
        <text>L-threonyl-[protein] + ATP = O-phospho-L-threonyl-[protein] + ADP + H(+)</text>
        <dbReference type="Rhea" id="RHEA:46608"/>
        <dbReference type="Rhea" id="RHEA-COMP:11060"/>
        <dbReference type="Rhea" id="RHEA-COMP:11605"/>
        <dbReference type="ChEBI" id="CHEBI:15378"/>
        <dbReference type="ChEBI" id="CHEBI:30013"/>
        <dbReference type="ChEBI" id="CHEBI:30616"/>
        <dbReference type="ChEBI" id="CHEBI:61977"/>
        <dbReference type="ChEBI" id="CHEBI:456216"/>
        <dbReference type="EC" id="2.7.11.1"/>
    </reaction>
</comment>
<evidence type="ECO:0000256" key="4">
    <source>
        <dbReference type="ARBA" id="ARBA00022679"/>
    </source>
</evidence>
<evidence type="ECO:0000313" key="12">
    <source>
        <dbReference type="EMBL" id="ODV71498.1"/>
    </source>
</evidence>
<comment type="similarity">
    <text evidence="1">Belongs to the protein kinase superfamily. STE Ser/Thr protein kinase family. STE20 subfamily.</text>
</comment>
<dbReference type="SUPFAM" id="SSF56112">
    <property type="entry name" value="Protein kinase-like (PK-like)"/>
    <property type="match status" value="1"/>
</dbReference>
<dbReference type="RefSeq" id="XP_020068537.1">
    <property type="nucleotide sequence ID" value="XM_020212994.1"/>
</dbReference>
<evidence type="ECO:0000256" key="7">
    <source>
        <dbReference type="ARBA" id="ARBA00022840"/>
    </source>
</evidence>
<comment type="catalytic activity">
    <reaction evidence="9">
        <text>L-seryl-[protein] + ATP = O-phospho-L-seryl-[protein] + ADP + H(+)</text>
        <dbReference type="Rhea" id="RHEA:17989"/>
        <dbReference type="Rhea" id="RHEA-COMP:9863"/>
        <dbReference type="Rhea" id="RHEA-COMP:11604"/>
        <dbReference type="ChEBI" id="CHEBI:15378"/>
        <dbReference type="ChEBI" id="CHEBI:29999"/>
        <dbReference type="ChEBI" id="CHEBI:30616"/>
        <dbReference type="ChEBI" id="CHEBI:83421"/>
        <dbReference type="ChEBI" id="CHEBI:456216"/>
        <dbReference type="EC" id="2.7.11.1"/>
    </reaction>
</comment>
<dbReference type="InterPro" id="IPR011009">
    <property type="entry name" value="Kinase-like_dom_sf"/>
</dbReference>
<dbReference type="CDD" id="cd06609">
    <property type="entry name" value="STKc_MST3_like"/>
    <property type="match status" value="1"/>
</dbReference>
<keyword evidence="5 10" id="KW-0547">Nucleotide-binding</keyword>
<dbReference type="PIRSF" id="PIRSF000654">
    <property type="entry name" value="Integrin-linked_kinase"/>
    <property type="match status" value="1"/>
</dbReference>
<keyword evidence="13" id="KW-1185">Reference proteome</keyword>
<organism evidence="12 13">
    <name type="scientific">Cyberlindnera jadinii (strain ATCC 18201 / CBS 1600 / BCRC 20928 / JCM 3617 / NBRC 0987 / NRRL Y-1542)</name>
    <name type="common">Torula yeast</name>
    <name type="synonym">Candida utilis</name>
    <dbReference type="NCBI Taxonomy" id="983966"/>
    <lineage>
        <taxon>Eukaryota</taxon>
        <taxon>Fungi</taxon>
        <taxon>Dikarya</taxon>
        <taxon>Ascomycota</taxon>
        <taxon>Saccharomycotina</taxon>
        <taxon>Saccharomycetes</taxon>
        <taxon>Phaffomycetales</taxon>
        <taxon>Phaffomycetaceae</taxon>
        <taxon>Cyberlindnera</taxon>
    </lineage>
</organism>
<accession>A0A1E4RW58</accession>
<evidence type="ECO:0000256" key="3">
    <source>
        <dbReference type="ARBA" id="ARBA00022527"/>
    </source>
</evidence>
<dbReference type="STRING" id="983966.A0A1E4RW58"/>
<evidence type="ECO:0000256" key="8">
    <source>
        <dbReference type="ARBA" id="ARBA00047899"/>
    </source>
</evidence>
<feature type="domain" description="Protein kinase" evidence="11">
    <location>
        <begin position="9"/>
        <end position="260"/>
    </location>
</feature>
<feature type="non-terminal residue" evidence="12">
    <location>
        <position position="282"/>
    </location>
</feature>
<dbReference type="AlphaFoldDB" id="A0A1E4RW58"/>
<dbReference type="Pfam" id="PF00069">
    <property type="entry name" value="Pkinase"/>
    <property type="match status" value="1"/>
</dbReference>
<dbReference type="PANTHER" id="PTHR48012">
    <property type="entry name" value="STERILE20-LIKE KINASE, ISOFORM B-RELATED"/>
    <property type="match status" value="1"/>
</dbReference>
<feature type="binding site" evidence="10">
    <location>
        <position position="38"/>
    </location>
    <ligand>
        <name>ATP</name>
        <dbReference type="ChEBI" id="CHEBI:30616"/>
    </ligand>
</feature>
<evidence type="ECO:0000256" key="6">
    <source>
        <dbReference type="ARBA" id="ARBA00022777"/>
    </source>
</evidence>
<name>A0A1E4RW58_CYBJN</name>
<evidence type="ECO:0000256" key="1">
    <source>
        <dbReference type="ARBA" id="ARBA00008874"/>
    </source>
</evidence>
<dbReference type="InterPro" id="IPR017441">
    <property type="entry name" value="Protein_kinase_ATP_BS"/>
</dbReference>
<dbReference type="InterPro" id="IPR050629">
    <property type="entry name" value="STE20/SPS1-PAK"/>
</dbReference>
<keyword evidence="4" id="KW-0808">Transferase</keyword>
<dbReference type="GO" id="GO:0005737">
    <property type="term" value="C:cytoplasm"/>
    <property type="evidence" value="ECO:0007669"/>
    <property type="project" value="TreeGrafter"/>
</dbReference>
<evidence type="ECO:0000259" key="11">
    <source>
        <dbReference type="PROSITE" id="PS50011"/>
    </source>
</evidence>
<dbReference type="GO" id="GO:0005524">
    <property type="term" value="F:ATP binding"/>
    <property type="evidence" value="ECO:0007669"/>
    <property type="project" value="UniProtKB-UniRule"/>
</dbReference>
<evidence type="ECO:0000256" key="9">
    <source>
        <dbReference type="ARBA" id="ARBA00048679"/>
    </source>
</evidence>
<dbReference type="OrthoDB" id="248923at2759"/>
<evidence type="ECO:0000256" key="5">
    <source>
        <dbReference type="ARBA" id="ARBA00022741"/>
    </source>
</evidence>
<keyword evidence="7 10" id="KW-0067">ATP-binding</keyword>
<dbReference type="OMA" id="ACEPIKR"/>
<dbReference type="PANTHER" id="PTHR48012:SF27">
    <property type="entry name" value="SERINE_THREONINE-PROTEIN KINASE SID1"/>
    <property type="match status" value="1"/>
</dbReference>
<dbReference type="FunFam" id="1.10.510.10:FF:000499">
    <property type="entry name" value="Serine/threonine-protein kinase KIC1"/>
    <property type="match status" value="1"/>
</dbReference>
<dbReference type="PROSITE" id="PS00107">
    <property type="entry name" value="PROTEIN_KINASE_ATP"/>
    <property type="match status" value="1"/>
</dbReference>
<dbReference type="SMART" id="SM00220">
    <property type="entry name" value="S_TKc"/>
    <property type="match status" value="1"/>
</dbReference>
<evidence type="ECO:0000256" key="2">
    <source>
        <dbReference type="ARBA" id="ARBA00012513"/>
    </source>
</evidence>